<sequence length="292" mass="29298">MSGLLQRLAARGAVGGTNLAASDPAVPMTAPPRLSLFASDRAAERPEESAPLSKPREEARPPGAARSERAGGMDRAATRDGAPGAVGPPDQEPFAASHRSAGPAHALSRRFAPGPETSASDNEIGVPVARGAVPDTLPLSISGGTGAQLGAEPSPRSAEGLPLSGIAPDPAAPEPLAGPAGDGRAGAVSGSPVSLADAAEPSGAAAMSQSDARLADGASAAPMSGLSETGRPFRDPPTPERPSAPRLSIGQIDVIFEAPKPAPQPIPPRSRPQPPRSRGFDGFAARRLGLRR</sequence>
<organism evidence="2 3">
    <name type="scientific">Alloyangia pacifica</name>
    <dbReference type="NCBI Taxonomy" id="311180"/>
    <lineage>
        <taxon>Bacteria</taxon>
        <taxon>Pseudomonadati</taxon>
        <taxon>Pseudomonadota</taxon>
        <taxon>Alphaproteobacteria</taxon>
        <taxon>Rhodobacterales</taxon>
        <taxon>Roseobacteraceae</taxon>
        <taxon>Alloyangia</taxon>
    </lineage>
</organism>
<name>A0A1I6PSE4_9RHOB</name>
<gene>
    <name evidence="2" type="ORF">SAMN04488050_101736</name>
</gene>
<dbReference type="AlphaFoldDB" id="A0A1I6PSE4"/>
<evidence type="ECO:0000256" key="1">
    <source>
        <dbReference type="SAM" id="MobiDB-lite"/>
    </source>
</evidence>
<keyword evidence="3" id="KW-1185">Reference proteome</keyword>
<protein>
    <submittedName>
        <fullName evidence="2">Uncharacterized protein</fullName>
    </submittedName>
</protein>
<accession>A0A1I6PSE4</accession>
<proteinExistence type="predicted"/>
<feature type="compositionally biased region" description="Basic and acidic residues" evidence="1">
    <location>
        <begin position="41"/>
        <end position="78"/>
    </location>
</feature>
<feature type="region of interest" description="Disordered" evidence="1">
    <location>
        <begin position="16"/>
        <end position="292"/>
    </location>
</feature>
<dbReference type="EMBL" id="FOZW01000001">
    <property type="protein sequence ID" value="SFS43123.1"/>
    <property type="molecule type" value="Genomic_DNA"/>
</dbReference>
<reference evidence="3" key="1">
    <citation type="submission" date="2016-10" db="EMBL/GenBank/DDBJ databases">
        <authorList>
            <person name="Varghese N."/>
            <person name="Submissions S."/>
        </authorList>
    </citation>
    <scope>NUCLEOTIDE SEQUENCE [LARGE SCALE GENOMIC DNA]</scope>
    <source>
        <strain evidence="3">DSM 26894</strain>
    </source>
</reference>
<dbReference type="Proteomes" id="UP000199392">
    <property type="component" value="Unassembled WGS sequence"/>
</dbReference>
<feature type="compositionally biased region" description="Pro residues" evidence="1">
    <location>
        <begin position="260"/>
        <end position="275"/>
    </location>
</feature>
<evidence type="ECO:0000313" key="2">
    <source>
        <dbReference type="EMBL" id="SFS43123.1"/>
    </source>
</evidence>
<evidence type="ECO:0000313" key="3">
    <source>
        <dbReference type="Proteomes" id="UP000199392"/>
    </source>
</evidence>
<dbReference type="STRING" id="311180.SAMN04488050_101736"/>